<gene>
    <name evidence="2" type="ORF">C8263_00855</name>
</gene>
<protein>
    <submittedName>
        <fullName evidence="2">Uncharacterized protein</fullName>
    </submittedName>
</protein>
<name>A0A2T3WCM7_9DEIO</name>
<dbReference type="OrthoDB" id="55954at2"/>
<accession>A0A2T3WCM7</accession>
<dbReference type="RefSeq" id="WP_107136201.1">
    <property type="nucleotide sequence ID" value="NZ_PYSV01000001.1"/>
</dbReference>
<feature type="signal peptide" evidence="1">
    <location>
        <begin position="1"/>
        <end position="21"/>
    </location>
</feature>
<feature type="chain" id="PRO_5015605086" evidence="1">
    <location>
        <begin position="22"/>
        <end position="636"/>
    </location>
</feature>
<evidence type="ECO:0000256" key="1">
    <source>
        <dbReference type="SAM" id="SignalP"/>
    </source>
</evidence>
<evidence type="ECO:0000313" key="3">
    <source>
        <dbReference type="Proteomes" id="UP000240317"/>
    </source>
</evidence>
<keyword evidence="3" id="KW-1185">Reference proteome</keyword>
<keyword evidence="1" id="KW-0732">Signal</keyword>
<dbReference type="PROSITE" id="PS51257">
    <property type="entry name" value="PROKAR_LIPOPROTEIN"/>
    <property type="match status" value="1"/>
</dbReference>
<proteinExistence type="predicted"/>
<organism evidence="2 3">
    <name type="scientific">Deinococcus arcticus</name>
    <dbReference type="NCBI Taxonomy" id="2136176"/>
    <lineage>
        <taxon>Bacteria</taxon>
        <taxon>Thermotogati</taxon>
        <taxon>Deinococcota</taxon>
        <taxon>Deinococci</taxon>
        <taxon>Deinococcales</taxon>
        <taxon>Deinococcaceae</taxon>
        <taxon>Deinococcus</taxon>
    </lineage>
</organism>
<dbReference type="Proteomes" id="UP000240317">
    <property type="component" value="Unassembled WGS sequence"/>
</dbReference>
<dbReference type="EMBL" id="PYSV01000001">
    <property type="protein sequence ID" value="PTA69607.1"/>
    <property type="molecule type" value="Genomic_DNA"/>
</dbReference>
<reference evidence="2 3" key="1">
    <citation type="submission" date="2018-03" db="EMBL/GenBank/DDBJ databases">
        <title>Draft genome of Deinococcus sp. OD32.</title>
        <authorList>
            <person name="Wang X.-P."/>
            <person name="Du Z.-J."/>
        </authorList>
    </citation>
    <scope>NUCLEOTIDE SEQUENCE [LARGE SCALE GENOMIC DNA]</scope>
    <source>
        <strain evidence="2 3">OD32</strain>
    </source>
</reference>
<sequence>MKKAALLTLPLLIASCNPSSAPGSGSVTVSSSKTTVSAANSQLTGSTTYTFTNKAGAREVTINSATLTWTDPTSNAARTETVSIAAFTLPAGLSCPASATNPSASCPFNDANTTFADRTASRAISDAELFSKLLSANPSAANLPVSVQFNATQNALPFTFSSAAQSGGEGGKPAEAAPKPQLTINTTGSQPYSGNLSVTVSGNFDVTSKVKSLVLEVRDSRGNVDNTTFTSLNPTTSFSIDTSKYPDGPLILRAIALTDSGLRGESAPQTVQIQNVSAPTVAILSPDANSTLTGPGVVRVQFRQSTTAFTLTALNSTNDVRLDVRDFRGQVVKTLFGKANRVSEGILEAFIPIDLIGPEFSSNAYTITASAEARLADGTTRSLGATTPINTKVNDTKPPALNVLMPAYFTDPYTNPTRPVLSRNSALMMQGSDDQVVTSMRLDFTCDQATALPTQSCPSAPYTFNIPINVPGIIYRVFQIGALLDAQPFVQNGNYTLRVTAFDGNGNTNIQEMPVRVSRAAADSEIANLASLSIVDNIVYDTRPGELNIVSARWIVPGTTANPVRVATLAYDNTSGSLIPSRQRVDPILPAGTSLQVTQGFAAEGIYRIDFIVEDLVTGVTRYYEGPEIVVKRNAS</sequence>
<dbReference type="AlphaFoldDB" id="A0A2T3WCM7"/>
<comment type="caution">
    <text evidence="2">The sequence shown here is derived from an EMBL/GenBank/DDBJ whole genome shotgun (WGS) entry which is preliminary data.</text>
</comment>
<evidence type="ECO:0000313" key="2">
    <source>
        <dbReference type="EMBL" id="PTA69607.1"/>
    </source>
</evidence>